<protein>
    <submittedName>
        <fullName evidence="2">Uncharacterized protein</fullName>
    </submittedName>
</protein>
<evidence type="ECO:0000313" key="2">
    <source>
        <dbReference type="EMBL" id="KAL2478472.1"/>
    </source>
</evidence>
<dbReference type="PANTHER" id="PTHR37261:SF1">
    <property type="entry name" value="40S RIBOSOMAL PROTEIN S27"/>
    <property type="match status" value="1"/>
</dbReference>
<dbReference type="AlphaFoldDB" id="A0ABD1QQI0"/>
<feature type="region of interest" description="Disordered" evidence="1">
    <location>
        <begin position="683"/>
        <end position="731"/>
    </location>
</feature>
<keyword evidence="3" id="KW-1185">Reference proteome</keyword>
<feature type="compositionally biased region" description="Polar residues" evidence="1">
    <location>
        <begin position="188"/>
        <end position="209"/>
    </location>
</feature>
<dbReference type="Proteomes" id="UP001604277">
    <property type="component" value="Unassembled WGS sequence"/>
</dbReference>
<evidence type="ECO:0000313" key="3">
    <source>
        <dbReference type="Proteomes" id="UP001604277"/>
    </source>
</evidence>
<dbReference type="EMBL" id="JBFOLJ010000014">
    <property type="protein sequence ID" value="KAL2478472.1"/>
    <property type="molecule type" value="Genomic_DNA"/>
</dbReference>
<reference evidence="3" key="1">
    <citation type="submission" date="2024-07" db="EMBL/GenBank/DDBJ databases">
        <title>Two chromosome-level genome assemblies of Korean endemic species Abeliophyllum distichum and Forsythia ovata (Oleaceae).</title>
        <authorList>
            <person name="Jang H."/>
        </authorList>
    </citation>
    <scope>NUCLEOTIDE SEQUENCE [LARGE SCALE GENOMIC DNA]</scope>
</reference>
<evidence type="ECO:0000256" key="1">
    <source>
        <dbReference type="SAM" id="MobiDB-lite"/>
    </source>
</evidence>
<accession>A0ABD1QQI0</accession>
<feature type="compositionally biased region" description="Basic and acidic residues" evidence="1">
    <location>
        <begin position="694"/>
        <end position="705"/>
    </location>
</feature>
<organism evidence="2 3">
    <name type="scientific">Forsythia ovata</name>
    <dbReference type="NCBI Taxonomy" id="205694"/>
    <lineage>
        <taxon>Eukaryota</taxon>
        <taxon>Viridiplantae</taxon>
        <taxon>Streptophyta</taxon>
        <taxon>Embryophyta</taxon>
        <taxon>Tracheophyta</taxon>
        <taxon>Spermatophyta</taxon>
        <taxon>Magnoliopsida</taxon>
        <taxon>eudicotyledons</taxon>
        <taxon>Gunneridae</taxon>
        <taxon>Pentapetalae</taxon>
        <taxon>asterids</taxon>
        <taxon>lamiids</taxon>
        <taxon>Lamiales</taxon>
        <taxon>Oleaceae</taxon>
        <taxon>Forsythieae</taxon>
        <taxon>Forsythia</taxon>
    </lineage>
</organism>
<comment type="caution">
    <text evidence="2">The sequence shown here is derived from an EMBL/GenBank/DDBJ whole genome shotgun (WGS) entry which is preliminary data.</text>
</comment>
<gene>
    <name evidence="2" type="ORF">Fot_47486</name>
</gene>
<feature type="region of interest" description="Disordered" evidence="1">
    <location>
        <begin position="181"/>
        <end position="209"/>
    </location>
</feature>
<sequence>MQILQKETTLTDEQHEINVNMNINNDYMAPWSFETNWAIAHGSLESSVTVESSDYQITDSGQQEQDPIRKSPLVLNLPSPDSGPCEIKICFRQKYDIGQVYVRSTARMYEIYYANSPQSSNEYLCTVRCGVAERDEMFLQTTGIEDVPEEHEEGFIGELTEEIITDGANIVTSEDDWIKVKAPEDGRSSSSNKTNINTGKNDFSSSKTTNINRRKKVQDIYEATAQISDADPCTVLTVRLVSLQGKGCVYIDEVYVYADPVESTDAGNQAMQPGSSNGSSLMAMLVPTLLQLSKSGISQVQDRHASGEVQKDDKMETGLPTIDATEITTGKNHMKELTGDQQYVNLQKGDESASEPAKVQPSSSTLNIETPVEPVDMHDLPQGRLERALEQLISRVSRVEDICLRFEEKILKPIESMEARLQQVEHQLETLAKNSQYSGMPHCGRISAPPFSCSQSNSSSFYNEGSNNQPCEESELEKKDLSFSNMSNLSHNAPNSLNTPYSHPSLVVSAPEFLCDEEEEDNDDLEPLKDSPCIKSKQTSINAALAAALSGFLSAATIHSSEHVETTSGSTSGVGVKKQHSQHAVSLQMKAQHSSTVENGSEESSHYTQIFTVTAPDFTAKEIGDEEHSNNTQSHSDLASEFRNEEKGCCSKIIPPTVQSKTPLATENSRYFNGNESLHDLGSTSSAACAGKSRNLDNGHLHEIPEQSTQDGSLKEDTRCSSVGNSIDSPLDQAEDLATDSCQIIGETRPRGPGSVFLDDKDITSEQDSGHEFGNTSDTLLENAECTKYVAVHGCCKDNLSGVSESSRASLVDFDIPILEVKFNFNDYTSIKPPLEVLLDGAAESNVEVPFIQETGDVVNAEENYLVMDDNEPTAIESSDHLLVDLGISSMDVPSNMEDGLHNLCGPSNPEMFVSLI</sequence>
<feature type="compositionally biased region" description="Low complexity" evidence="1">
    <location>
        <begin position="457"/>
        <end position="468"/>
    </location>
</feature>
<dbReference type="PANTHER" id="PTHR37261">
    <property type="entry name" value="40S RIBOSOMAL PROTEIN S27"/>
    <property type="match status" value="1"/>
</dbReference>
<proteinExistence type="predicted"/>
<feature type="region of interest" description="Disordered" evidence="1">
    <location>
        <begin position="457"/>
        <end position="479"/>
    </location>
</feature>
<name>A0ABD1QQI0_9LAMI</name>